<comment type="caution">
    <text evidence="3">The sequence shown here is derived from an EMBL/GenBank/DDBJ whole genome shotgun (WGS) entry which is preliminary data.</text>
</comment>
<dbReference type="PANTHER" id="PTHR46401">
    <property type="entry name" value="GLYCOSYLTRANSFERASE WBBK-RELATED"/>
    <property type="match status" value="1"/>
</dbReference>
<evidence type="ECO:0000313" key="3">
    <source>
        <dbReference type="EMBL" id="MBB5374042.1"/>
    </source>
</evidence>
<reference evidence="3 4" key="1">
    <citation type="submission" date="2020-08" db="EMBL/GenBank/DDBJ databases">
        <title>Genomic Encyclopedia of Type Strains, Phase IV (KMG-IV): sequencing the most valuable type-strain genomes for metagenomic binning, comparative biology and taxonomic classification.</title>
        <authorList>
            <person name="Goeker M."/>
        </authorList>
    </citation>
    <scope>NUCLEOTIDE SEQUENCE [LARGE SCALE GENOMIC DNA]</scope>
    <source>
        <strain evidence="3 4">DSM 27026</strain>
    </source>
</reference>
<keyword evidence="1 3" id="KW-0808">Transferase</keyword>
<protein>
    <submittedName>
        <fullName evidence="3">Glycosyltransferase involved in cell wall biosynthesis</fullName>
    </submittedName>
</protein>
<dbReference type="RefSeq" id="WP_246344196.1">
    <property type="nucleotide sequence ID" value="NZ_JACHFJ010000011.1"/>
</dbReference>
<proteinExistence type="predicted"/>
<name>A0A840VV45_9PROT</name>
<sequence length="190" mass="20273">MEDETALPRFALERDRFVLAVGNLAAHKNLPALGSLAIQLRARQMCLVVAGNVLGRAFNASGHQLLPDAAHYIGRVTDAQLKALFRAASCFVFPSRYEGYGLPAMEAMANSCPVVAADIPALRETCGGAALYCDPSSPEHIAQTVLQLCDNQNLQAQLRAAGQHHVASLTWARAALALQDIIIAHYGGKA</sequence>
<dbReference type="InterPro" id="IPR001296">
    <property type="entry name" value="Glyco_trans_1"/>
</dbReference>
<dbReference type="Gene3D" id="3.40.50.2000">
    <property type="entry name" value="Glycogen Phosphorylase B"/>
    <property type="match status" value="1"/>
</dbReference>
<dbReference type="Pfam" id="PF00534">
    <property type="entry name" value="Glycos_transf_1"/>
    <property type="match status" value="1"/>
</dbReference>
<keyword evidence="4" id="KW-1185">Reference proteome</keyword>
<dbReference type="GO" id="GO:0016757">
    <property type="term" value="F:glycosyltransferase activity"/>
    <property type="evidence" value="ECO:0007669"/>
    <property type="project" value="InterPro"/>
</dbReference>
<evidence type="ECO:0000313" key="4">
    <source>
        <dbReference type="Proteomes" id="UP000553706"/>
    </source>
</evidence>
<dbReference type="EMBL" id="JACHFJ010000011">
    <property type="protein sequence ID" value="MBB5374042.1"/>
    <property type="molecule type" value="Genomic_DNA"/>
</dbReference>
<organism evidence="3 4">
    <name type="scientific">Acidocella aromatica</name>
    <dbReference type="NCBI Taxonomy" id="1303579"/>
    <lineage>
        <taxon>Bacteria</taxon>
        <taxon>Pseudomonadati</taxon>
        <taxon>Pseudomonadota</taxon>
        <taxon>Alphaproteobacteria</taxon>
        <taxon>Acetobacterales</taxon>
        <taxon>Acidocellaceae</taxon>
        <taxon>Acidocella</taxon>
    </lineage>
</organism>
<dbReference type="GO" id="GO:0009103">
    <property type="term" value="P:lipopolysaccharide biosynthetic process"/>
    <property type="evidence" value="ECO:0007669"/>
    <property type="project" value="TreeGrafter"/>
</dbReference>
<accession>A0A840VV45</accession>
<evidence type="ECO:0000259" key="2">
    <source>
        <dbReference type="Pfam" id="PF00534"/>
    </source>
</evidence>
<dbReference type="Proteomes" id="UP000553706">
    <property type="component" value="Unassembled WGS sequence"/>
</dbReference>
<dbReference type="PANTHER" id="PTHR46401:SF2">
    <property type="entry name" value="GLYCOSYLTRANSFERASE WBBK-RELATED"/>
    <property type="match status" value="1"/>
</dbReference>
<dbReference type="AlphaFoldDB" id="A0A840VV45"/>
<dbReference type="SUPFAM" id="SSF53756">
    <property type="entry name" value="UDP-Glycosyltransferase/glycogen phosphorylase"/>
    <property type="match status" value="1"/>
</dbReference>
<evidence type="ECO:0000256" key="1">
    <source>
        <dbReference type="ARBA" id="ARBA00022679"/>
    </source>
</evidence>
<feature type="domain" description="Glycosyl transferase family 1" evidence="2">
    <location>
        <begin position="13"/>
        <end position="164"/>
    </location>
</feature>
<gene>
    <name evidence="3" type="ORF">HNP71_002309</name>
</gene>